<feature type="transmembrane region" description="Helical" evidence="5">
    <location>
        <begin position="37"/>
        <end position="59"/>
    </location>
</feature>
<dbReference type="GO" id="GO:0012505">
    <property type="term" value="C:endomembrane system"/>
    <property type="evidence" value="ECO:0007669"/>
    <property type="project" value="UniProtKB-SubCell"/>
</dbReference>
<comment type="subcellular location">
    <subcellularLocation>
        <location evidence="1">Endomembrane system</location>
        <topology evidence="1">Multi-pass membrane protein</topology>
    </subcellularLocation>
</comment>
<keyword evidence="2 5" id="KW-0812">Transmembrane</keyword>
<feature type="transmembrane region" description="Helical" evidence="5">
    <location>
        <begin position="12"/>
        <end position="31"/>
    </location>
</feature>
<evidence type="ECO:0000313" key="7">
    <source>
        <dbReference type="Proteomes" id="UP000541426"/>
    </source>
</evidence>
<evidence type="ECO:0000256" key="1">
    <source>
        <dbReference type="ARBA" id="ARBA00004127"/>
    </source>
</evidence>
<proteinExistence type="predicted"/>
<dbReference type="AlphaFoldDB" id="A0A7W6GT29"/>
<dbReference type="EMBL" id="JACIEJ010000007">
    <property type="protein sequence ID" value="MBB3986630.1"/>
    <property type="molecule type" value="Genomic_DNA"/>
</dbReference>
<evidence type="ECO:0000313" key="6">
    <source>
        <dbReference type="EMBL" id="MBB3986630.1"/>
    </source>
</evidence>
<comment type="caution">
    <text evidence="6">The sequence shown here is derived from an EMBL/GenBank/DDBJ whole genome shotgun (WGS) entry which is preliminary data.</text>
</comment>
<gene>
    <name evidence="6" type="ORF">GGQ68_002973</name>
</gene>
<protein>
    <submittedName>
        <fullName evidence="6">Protein-S-isoprenylcysteine O-methyltransferase Ste14</fullName>
    </submittedName>
</protein>
<dbReference type="RefSeq" id="WP_183967179.1">
    <property type="nucleotide sequence ID" value="NZ_BAABBZ010000006.1"/>
</dbReference>
<keyword evidence="6" id="KW-0808">Transferase</keyword>
<sequence>MKQLDGFPDWPQVWFAGALLLAWLQPTLYPVGSFGPVWADLIGGLLVGGGIILAALAIFEMRRHGTTVVPNRQASRLVTSGIFKRSRNPIYLGDVLILTGLILYWDAVLALPLIPIFVWVIETRFILSEERGLRQRFPRDFTRYEKDTRRWI</sequence>
<dbReference type="Pfam" id="PF04191">
    <property type="entry name" value="PEMT"/>
    <property type="match status" value="1"/>
</dbReference>
<evidence type="ECO:0000256" key="4">
    <source>
        <dbReference type="ARBA" id="ARBA00023136"/>
    </source>
</evidence>
<evidence type="ECO:0000256" key="5">
    <source>
        <dbReference type="SAM" id="Phobius"/>
    </source>
</evidence>
<keyword evidence="7" id="KW-1185">Reference proteome</keyword>
<dbReference type="InterPro" id="IPR007318">
    <property type="entry name" value="Phopholipid_MeTrfase"/>
</dbReference>
<keyword evidence="4 5" id="KW-0472">Membrane</keyword>
<organism evidence="6 7">
    <name type="scientific">Sagittula marina</name>
    <dbReference type="NCBI Taxonomy" id="943940"/>
    <lineage>
        <taxon>Bacteria</taxon>
        <taxon>Pseudomonadati</taxon>
        <taxon>Pseudomonadota</taxon>
        <taxon>Alphaproteobacteria</taxon>
        <taxon>Rhodobacterales</taxon>
        <taxon>Roseobacteraceae</taxon>
        <taxon>Sagittula</taxon>
    </lineage>
</organism>
<evidence type="ECO:0000256" key="3">
    <source>
        <dbReference type="ARBA" id="ARBA00022989"/>
    </source>
</evidence>
<dbReference type="Gene3D" id="1.20.120.1630">
    <property type="match status" value="1"/>
</dbReference>
<accession>A0A7W6GT29</accession>
<dbReference type="GO" id="GO:0008168">
    <property type="term" value="F:methyltransferase activity"/>
    <property type="evidence" value="ECO:0007669"/>
    <property type="project" value="UniProtKB-KW"/>
</dbReference>
<dbReference type="Proteomes" id="UP000541426">
    <property type="component" value="Unassembled WGS sequence"/>
</dbReference>
<keyword evidence="3 5" id="KW-1133">Transmembrane helix</keyword>
<feature type="transmembrane region" description="Helical" evidence="5">
    <location>
        <begin position="95"/>
        <end position="121"/>
    </location>
</feature>
<dbReference type="GO" id="GO:0032259">
    <property type="term" value="P:methylation"/>
    <property type="evidence" value="ECO:0007669"/>
    <property type="project" value="UniProtKB-KW"/>
</dbReference>
<keyword evidence="6" id="KW-0489">Methyltransferase</keyword>
<reference evidence="6 7" key="1">
    <citation type="submission" date="2020-08" db="EMBL/GenBank/DDBJ databases">
        <title>Genomic Encyclopedia of Type Strains, Phase IV (KMG-IV): sequencing the most valuable type-strain genomes for metagenomic binning, comparative biology and taxonomic classification.</title>
        <authorList>
            <person name="Goeker M."/>
        </authorList>
    </citation>
    <scope>NUCLEOTIDE SEQUENCE [LARGE SCALE GENOMIC DNA]</scope>
    <source>
        <strain evidence="6 7">DSM 102235</strain>
    </source>
</reference>
<dbReference type="PANTHER" id="PTHR12714:SF24">
    <property type="entry name" value="SLR1182 PROTEIN"/>
    <property type="match status" value="1"/>
</dbReference>
<evidence type="ECO:0000256" key="2">
    <source>
        <dbReference type="ARBA" id="ARBA00022692"/>
    </source>
</evidence>
<dbReference type="PANTHER" id="PTHR12714">
    <property type="entry name" value="PROTEIN-S ISOPRENYLCYSTEINE O-METHYLTRANSFERASE"/>
    <property type="match status" value="1"/>
</dbReference>
<name>A0A7W6GT29_9RHOB</name>